<feature type="chain" id="PRO_5035240348" evidence="1">
    <location>
        <begin position="24"/>
        <end position="138"/>
    </location>
</feature>
<dbReference type="PANTHER" id="PTHR11257">
    <property type="entry name" value="CHEMOSENSORY PROTEIN-RELATED"/>
    <property type="match status" value="1"/>
</dbReference>
<dbReference type="InterPro" id="IPR005055">
    <property type="entry name" value="A10/PebIII"/>
</dbReference>
<sequence length="138" mass="15710">MCLRLAFLLSVLSVTVLSVVVHAQGSSSPSLAMTAINSLRQKRNILQNIAVDRMLRDRGYVITLINCVLDKGPCDGHGRHLKRMAPEILRGHCPGCDRASKTNMRRVISHVQRNFPKEWSEVMNRFLRYPEQLQHMFG</sequence>
<dbReference type="AlphaFoldDB" id="A0A8J2Q0R5"/>
<keyword evidence="3" id="KW-1185">Reference proteome</keyword>
<protein>
    <submittedName>
        <fullName evidence="2">Uncharacterized protein</fullName>
    </submittedName>
</protein>
<accession>A0A8J2Q0R5</accession>
<dbReference type="OrthoDB" id="6355718at2759"/>
<organism evidence="2 3">
    <name type="scientific">Allacma fusca</name>
    <dbReference type="NCBI Taxonomy" id="39272"/>
    <lineage>
        <taxon>Eukaryota</taxon>
        <taxon>Metazoa</taxon>
        <taxon>Ecdysozoa</taxon>
        <taxon>Arthropoda</taxon>
        <taxon>Hexapoda</taxon>
        <taxon>Collembola</taxon>
        <taxon>Symphypleona</taxon>
        <taxon>Sminthuridae</taxon>
        <taxon>Allacma</taxon>
    </lineage>
</organism>
<evidence type="ECO:0000313" key="3">
    <source>
        <dbReference type="Proteomes" id="UP000708208"/>
    </source>
</evidence>
<dbReference type="EMBL" id="CAJVCH010570801">
    <property type="protein sequence ID" value="CAG7835917.1"/>
    <property type="molecule type" value="Genomic_DNA"/>
</dbReference>
<evidence type="ECO:0000313" key="2">
    <source>
        <dbReference type="EMBL" id="CAG7835917.1"/>
    </source>
</evidence>
<name>A0A8J2Q0R5_9HEXA</name>
<gene>
    <name evidence="2" type="ORF">AFUS01_LOCUS45225</name>
</gene>
<dbReference type="PANTHER" id="PTHR11257:SF11">
    <property type="entry name" value="CHEMOSENSORY PROTEIN 17"/>
    <property type="match status" value="1"/>
</dbReference>
<comment type="caution">
    <text evidence="2">The sequence shown here is derived from an EMBL/GenBank/DDBJ whole genome shotgun (WGS) entry which is preliminary data.</text>
</comment>
<feature type="signal peptide" evidence="1">
    <location>
        <begin position="1"/>
        <end position="23"/>
    </location>
</feature>
<dbReference type="Pfam" id="PF03392">
    <property type="entry name" value="OS-D"/>
    <property type="match status" value="1"/>
</dbReference>
<evidence type="ECO:0000256" key="1">
    <source>
        <dbReference type="SAM" id="SignalP"/>
    </source>
</evidence>
<keyword evidence="1" id="KW-0732">Signal</keyword>
<reference evidence="2" key="1">
    <citation type="submission" date="2021-06" db="EMBL/GenBank/DDBJ databases">
        <authorList>
            <person name="Hodson N. C."/>
            <person name="Mongue J. A."/>
            <person name="Jaron S. K."/>
        </authorList>
    </citation>
    <scope>NUCLEOTIDE SEQUENCE</scope>
</reference>
<dbReference type="Proteomes" id="UP000708208">
    <property type="component" value="Unassembled WGS sequence"/>
</dbReference>
<proteinExistence type="predicted"/>